<accession>A0ABW8IFD1</accession>
<evidence type="ECO:0000313" key="1">
    <source>
        <dbReference type="EMBL" id="MFK2853896.1"/>
    </source>
</evidence>
<dbReference type="RefSeq" id="WP_380017527.1">
    <property type="nucleotide sequence ID" value="NZ_JADIKI010000021.1"/>
</dbReference>
<dbReference type="Gene3D" id="2.130.10.10">
    <property type="entry name" value="YVTN repeat-like/Quinoprotein amine dehydrogenase"/>
    <property type="match status" value="1"/>
</dbReference>
<reference evidence="1 2" key="1">
    <citation type="submission" date="2020-10" db="EMBL/GenBank/DDBJ databases">
        <title>Phylogeny of dyella-like bacteria.</title>
        <authorList>
            <person name="Fu J."/>
        </authorList>
    </citation>
    <scope>NUCLEOTIDE SEQUENCE [LARGE SCALE GENOMIC DNA]</scope>
    <source>
        <strain evidence="1 2">DHG40</strain>
    </source>
</reference>
<evidence type="ECO:0000313" key="2">
    <source>
        <dbReference type="Proteomes" id="UP001620409"/>
    </source>
</evidence>
<dbReference type="InterPro" id="IPR051200">
    <property type="entry name" value="Host-pathogen_enzymatic-act"/>
</dbReference>
<gene>
    <name evidence="1" type="ORF">ISP18_04770</name>
</gene>
<comment type="caution">
    <text evidence="1">The sequence shown here is derived from an EMBL/GenBank/DDBJ whole genome shotgun (WGS) entry which is preliminary data.</text>
</comment>
<dbReference type="Proteomes" id="UP001620409">
    <property type="component" value="Unassembled WGS sequence"/>
</dbReference>
<dbReference type="InterPro" id="IPR015943">
    <property type="entry name" value="WD40/YVTN_repeat-like_dom_sf"/>
</dbReference>
<dbReference type="SUPFAM" id="SSF51004">
    <property type="entry name" value="C-terminal (heme d1) domain of cytochrome cd1-nitrite reductase"/>
    <property type="match status" value="1"/>
</dbReference>
<organism evidence="1 2">
    <name type="scientific">Dyella humi</name>
    <dbReference type="NCBI Taxonomy" id="1770547"/>
    <lineage>
        <taxon>Bacteria</taxon>
        <taxon>Pseudomonadati</taxon>
        <taxon>Pseudomonadota</taxon>
        <taxon>Gammaproteobacteria</taxon>
        <taxon>Lysobacterales</taxon>
        <taxon>Rhodanobacteraceae</taxon>
        <taxon>Dyella</taxon>
    </lineage>
</organism>
<dbReference type="PANTHER" id="PTHR47197:SF3">
    <property type="entry name" value="DIHYDRO-HEME D1 DEHYDROGENASE"/>
    <property type="match status" value="1"/>
</dbReference>
<dbReference type="PANTHER" id="PTHR47197">
    <property type="entry name" value="PROTEIN NIRF"/>
    <property type="match status" value="1"/>
</dbReference>
<sequence>MNKADTKRLDGKPSLVIPFGGPIQMRLLIALLILTAILLGLVHQASYADSGRSDGPHYRVIESIPGPDGSFDHLSIDARAGQLYLARGDGVMKLDLFTGDITRTFVKGEHVNDVIVLPGGRLLSTNEGTNTAVISEQSNGAQIFRIPTGKGPDVAVYDTFSKLAYVMDSDDGTVTVIDPAAGKLLNDISVGGKLEFAVSDGAGHIYINVTDRAQVAVLDTKSRKVVGYYTLPGCSQPTGLGIDPSENILVSACRNRKAVALRAKTGSFMTSFDIDKIPDDVIFDAKRKRFIIPCALEGTLFAIPETSTGLGIADRTTTAVGARTGALDTRTGWLYLPTADYTIGLTGFKQKDGTFRILLMTMK</sequence>
<dbReference type="InterPro" id="IPR011048">
    <property type="entry name" value="Haem_d1_sf"/>
</dbReference>
<keyword evidence="2" id="KW-1185">Reference proteome</keyword>
<name>A0ABW8IFD1_9GAMM</name>
<proteinExistence type="predicted"/>
<protein>
    <submittedName>
        <fullName evidence="1">PQQ-binding-like beta-propeller repeat protein</fullName>
    </submittedName>
</protein>
<dbReference type="EMBL" id="JADIKI010000021">
    <property type="protein sequence ID" value="MFK2853896.1"/>
    <property type="molecule type" value="Genomic_DNA"/>
</dbReference>